<dbReference type="EMBL" id="SLUO01000011">
    <property type="protein sequence ID" value="TCL56561.1"/>
    <property type="molecule type" value="Genomic_DNA"/>
</dbReference>
<sequence length="211" mass="22462">MNLKYYLRGLGLGIIITAVIMGFATGGKREALTNDEIIARAKTLGMVENKVLTEYTEEVKDKEGRESISNESDDSEAETAKGQEDPPVNEAGKESEDAAELNGILGDSGVEAAKTDSDGALKDDAAGMADAELEEPEPAIFSVKKGEAPYSICKRLAEIDLISSADDFDTYLLNNGYDRKIVAAEYKIPSGASEEDIATIITGGKVESTAQ</sequence>
<dbReference type="AlphaFoldDB" id="A0A4R1QU14"/>
<feature type="transmembrane region" description="Helical" evidence="2">
    <location>
        <begin position="6"/>
        <end position="24"/>
    </location>
</feature>
<keyword evidence="2" id="KW-1133">Transmembrane helix</keyword>
<name>A0A4R1QU14_9FIRM</name>
<gene>
    <name evidence="3" type="ORF">EDD76_11155</name>
</gene>
<accession>A0A4R1QU14</accession>
<keyword evidence="2" id="KW-0472">Membrane</keyword>
<keyword evidence="4" id="KW-1185">Reference proteome</keyword>
<comment type="caution">
    <text evidence="3">The sequence shown here is derived from an EMBL/GenBank/DDBJ whole genome shotgun (WGS) entry which is preliminary data.</text>
</comment>
<evidence type="ECO:0008006" key="5">
    <source>
        <dbReference type="Google" id="ProtNLM"/>
    </source>
</evidence>
<evidence type="ECO:0000313" key="4">
    <source>
        <dbReference type="Proteomes" id="UP000295718"/>
    </source>
</evidence>
<dbReference type="RefSeq" id="WP_132038546.1">
    <property type="nucleotide sequence ID" value="NZ_JPNB01000001.1"/>
</dbReference>
<dbReference type="OrthoDB" id="9792479at2"/>
<organism evidence="3 4">
    <name type="scientific">Kineothrix alysoides</name>
    <dbReference type="NCBI Taxonomy" id="1469948"/>
    <lineage>
        <taxon>Bacteria</taxon>
        <taxon>Bacillati</taxon>
        <taxon>Bacillota</taxon>
        <taxon>Clostridia</taxon>
        <taxon>Lachnospirales</taxon>
        <taxon>Lachnospiraceae</taxon>
        <taxon>Kineothrix</taxon>
    </lineage>
</organism>
<evidence type="ECO:0000313" key="3">
    <source>
        <dbReference type="EMBL" id="TCL56561.1"/>
    </source>
</evidence>
<proteinExistence type="predicted"/>
<feature type="region of interest" description="Disordered" evidence="1">
    <location>
        <begin position="57"/>
        <end position="98"/>
    </location>
</feature>
<feature type="compositionally biased region" description="Basic and acidic residues" evidence="1">
    <location>
        <begin position="57"/>
        <end position="68"/>
    </location>
</feature>
<dbReference type="Gene3D" id="3.30.1490.480">
    <property type="entry name" value="Endolytic murein transglycosylase"/>
    <property type="match status" value="1"/>
</dbReference>
<protein>
    <recommendedName>
        <fullName evidence="5">YceG-like family protein</fullName>
    </recommendedName>
</protein>
<keyword evidence="2" id="KW-0812">Transmembrane</keyword>
<dbReference type="Proteomes" id="UP000295718">
    <property type="component" value="Unassembled WGS sequence"/>
</dbReference>
<dbReference type="STRING" id="1469948.GCA_000732725_01542"/>
<evidence type="ECO:0000256" key="2">
    <source>
        <dbReference type="SAM" id="Phobius"/>
    </source>
</evidence>
<reference evidence="3 4" key="1">
    <citation type="submission" date="2019-03" db="EMBL/GenBank/DDBJ databases">
        <title>Genomic Encyclopedia of Type Strains, Phase IV (KMG-IV): sequencing the most valuable type-strain genomes for metagenomic binning, comparative biology and taxonomic classification.</title>
        <authorList>
            <person name="Goeker M."/>
        </authorList>
    </citation>
    <scope>NUCLEOTIDE SEQUENCE [LARGE SCALE GENOMIC DNA]</scope>
    <source>
        <strain evidence="3 4">DSM 100556</strain>
    </source>
</reference>
<evidence type="ECO:0000256" key="1">
    <source>
        <dbReference type="SAM" id="MobiDB-lite"/>
    </source>
</evidence>